<dbReference type="Pfam" id="PF00227">
    <property type="entry name" value="Proteasome"/>
    <property type="match status" value="1"/>
</dbReference>
<dbReference type="InterPro" id="IPR001353">
    <property type="entry name" value="Proteasome_sua/b"/>
</dbReference>
<evidence type="ECO:0000256" key="4">
    <source>
        <dbReference type="ARBA" id="ARBA00022698"/>
    </source>
</evidence>
<dbReference type="Gene3D" id="3.60.20.10">
    <property type="entry name" value="Glutamine Phosphoribosylpyrophosphate, subunit 1, domain 1"/>
    <property type="match status" value="1"/>
</dbReference>
<keyword evidence="3 9" id="KW-0645">Protease</keyword>
<dbReference type="EC" id="3.4.25.1" evidence="9"/>
<dbReference type="InterPro" id="IPR000243">
    <property type="entry name" value="Pept_T1A_subB"/>
</dbReference>
<evidence type="ECO:0000313" key="11">
    <source>
        <dbReference type="EMBL" id="HHP67853.1"/>
    </source>
</evidence>
<dbReference type="HAMAP" id="MF_02113_A">
    <property type="entry name" value="Proteasome_B_A"/>
    <property type="match status" value="1"/>
</dbReference>
<protein>
    <recommendedName>
        <fullName evidence="9">Proteasome subunit beta</fullName>
        <ecNumber evidence="9">3.4.25.1</ecNumber>
    </recommendedName>
    <alternativeName>
        <fullName evidence="9">20S proteasome beta subunit</fullName>
    </alternativeName>
    <alternativeName>
        <fullName evidence="9">Proteasome core protein PsmB</fullName>
    </alternativeName>
</protein>
<reference evidence="11" key="1">
    <citation type="journal article" date="2020" name="mSystems">
        <title>Genome- and Community-Level Interaction Insights into Carbon Utilization and Element Cycling Functions of Hydrothermarchaeota in Hydrothermal Sediment.</title>
        <authorList>
            <person name="Zhou Z."/>
            <person name="Liu Y."/>
            <person name="Xu W."/>
            <person name="Pan J."/>
            <person name="Luo Z.H."/>
            <person name="Li M."/>
        </authorList>
    </citation>
    <scope>NUCLEOTIDE SEQUENCE [LARGE SCALE GENOMIC DNA]</scope>
    <source>
        <strain evidence="11">SpSt-110</strain>
    </source>
</reference>
<keyword evidence="5 9" id="KW-0378">Hydrolase</keyword>
<keyword evidence="8 9" id="KW-0865">Zymogen</keyword>
<dbReference type="PANTHER" id="PTHR32194:SF0">
    <property type="entry name" value="ATP-DEPENDENT PROTEASE SUBUNIT HSLV"/>
    <property type="match status" value="1"/>
</dbReference>
<evidence type="ECO:0000256" key="3">
    <source>
        <dbReference type="ARBA" id="ARBA00022670"/>
    </source>
</evidence>
<evidence type="ECO:0000256" key="7">
    <source>
        <dbReference type="ARBA" id="ARBA00022942"/>
    </source>
</evidence>
<feature type="chain" id="PRO_5029989321" description="Proteasome subunit beta" evidence="9">
    <location>
        <begin position="7"/>
        <end position="208"/>
    </location>
</feature>
<dbReference type="InterPro" id="IPR016050">
    <property type="entry name" value="Proteasome_bsu_CS"/>
</dbReference>
<evidence type="ECO:0000256" key="9">
    <source>
        <dbReference type="HAMAP-Rule" id="MF_02113"/>
    </source>
</evidence>
<evidence type="ECO:0000256" key="8">
    <source>
        <dbReference type="ARBA" id="ARBA00023145"/>
    </source>
</evidence>
<feature type="propeptide" id="PRO_5029989320" description="Removed in mature form; by autocatalysis" evidence="9">
    <location>
        <begin position="1"/>
        <end position="6"/>
    </location>
</feature>
<comment type="activity regulation">
    <text evidence="9">The formation of the proteasomal ATPase PAN-20S proteasome complex, via the docking of the C-termini of PAN into the intersubunit pockets in the alpha-rings, triggers opening of the gate for substrate entry. Interconversion between the open-gate and close-gate conformations leads to a dynamic regulation of the 20S proteasome proteolysis activity.</text>
</comment>
<evidence type="ECO:0000256" key="2">
    <source>
        <dbReference type="ARBA" id="ARBA00022490"/>
    </source>
</evidence>
<keyword evidence="2 9" id="KW-0963">Cytoplasm</keyword>
<dbReference type="InterPro" id="IPR023333">
    <property type="entry name" value="Proteasome_suB-type"/>
</dbReference>
<dbReference type="GO" id="GO:0019774">
    <property type="term" value="C:proteasome core complex, beta-subunit complex"/>
    <property type="evidence" value="ECO:0007669"/>
    <property type="project" value="UniProtKB-UniRule"/>
</dbReference>
<dbReference type="EMBL" id="DRYK01000048">
    <property type="protein sequence ID" value="HHP67853.1"/>
    <property type="molecule type" value="Genomic_DNA"/>
</dbReference>
<comment type="catalytic activity">
    <reaction evidence="1 9">
        <text>Cleavage of peptide bonds with very broad specificity.</text>
        <dbReference type="EC" id="3.4.25.1"/>
    </reaction>
</comment>
<dbReference type="PANTHER" id="PTHR32194">
    <property type="entry name" value="METALLOPROTEASE TLDD"/>
    <property type="match status" value="1"/>
</dbReference>
<dbReference type="AlphaFoldDB" id="A0A7J3XZ71"/>
<keyword evidence="4 9" id="KW-0888">Threonine protease</keyword>
<dbReference type="GO" id="GO:0004298">
    <property type="term" value="F:threonine-type endopeptidase activity"/>
    <property type="evidence" value="ECO:0007669"/>
    <property type="project" value="UniProtKB-UniRule"/>
</dbReference>
<comment type="subcellular location">
    <subcellularLocation>
        <location evidence="9">Cytoplasm</location>
    </subcellularLocation>
</comment>
<dbReference type="PRINTS" id="PR00141">
    <property type="entry name" value="PROTEASOME"/>
</dbReference>
<dbReference type="InterPro" id="IPR019983">
    <property type="entry name" value="Pept_T1A_Psome_bsu_arc"/>
</dbReference>
<comment type="function">
    <text evidence="9">Component of the proteasome core, a large protease complex with broad specificity involved in protein degradation.</text>
</comment>
<keyword evidence="6 9" id="KW-0068">Autocatalytic cleavage</keyword>
<evidence type="ECO:0000256" key="6">
    <source>
        <dbReference type="ARBA" id="ARBA00022813"/>
    </source>
</evidence>
<evidence type="ECO:0000256" key="5">
    <source>
        <dbReference type="ARBA" id="ARBA00022801"/>
    </source>
</evidence>
<dbReference type="GO" id="GO:0005737">
    <property type="term" value="C:cytoplasm"/>
    <property type="evidence" value="ECO:0007669"/>
    <property type="project" value="UniProtKB-SubCell"/>
</dbReference>
<dbReference type="InterPro" id="IPR029055">
    <property type="entry name" value="Ntn_hydrolases_N"/>
</dbReference>
<keyword evidence="7 9" id="KW-0647">Proteasome</keyword>
<sequence>MKNESKTTTVGLVVGDYVVLAADKRATGGAMIYHKRVKKIHKITDYAAMTISGLVADAQVLVDEARYVAKAYEMDYGKKIKLSSLANFMSLVLSAYLRYSPFIVQLLLGGVDEGGPSLYYLDLYGSVSKEKYASTGSGSPVAYGVLEKEYRSDLTLEEARKLAFKAVETALSRDGFSGEGVDVVTIGPNYFSEETYIMERRLSPSTRF</sequence>
<evidence type="ECO:0000256" key="1">
    <source>
        <dbReference type="ARBA" id="ARBA00001198"/>
    </source>
</evidence>
<feature type="active site" description="Nucleophile" evidence="9 10">
    <location>
        <position position="7"/>
    </location>
</feature>
<name>A0A7J3XZ71_9CREN</name>
<comment type="similarity">
    <text evidence="9">Belongs to the peptidase T1B family.</text>
</comment>
<dbReference type="SUPFAM" id="SSF56235">
    <property type="entry name" value="N-terminal nucleophile aminohydrolases (Ntn hydrolases)"/>
    <property type="match status" value="1"/>
</dbReference>
<comment type="subunit">
    <text evidence="9">The 20S proteasome core is composed of 14 alpha and 14 beta subunits that assemble into four stacked heptameric rings, resulting in a barrel-shaped structure. The two inner rings, each composed of seven catalytic beta subunits, are sandwiched by two outer rings, each composed of seven alpha subunits. The catalytic chamber with the active sites is on the inside of the barrel. Has a gated structure, the ends of the cylinder being occluded by the N-termini of the alpha-subunits. Is capped at one or both ends by the proteasome regulatory ATPase, PAN.</text>
</comment>
<evidence type="ECO:0000256" key="10">
    <source>
        <dbReference type="PIRSR" id="PIRSR600243-1"/>
    </source>
</evidence>
<dbReference type="PROSITE" id="PS51476">
    <property type="entry name" value="PROTEASOME_BETA_2"/>
    <property type="match status" value="1"/>
</dbReference>
<dbReference type="PROSITE" id="PS00854">
    <property type="entry name" value="PROTEASOME_BETA_1"/>
    <property type="match status" value="1"/>
</dbReference>
<comment type="caution">
    <text evidence="11">The sequence shown here is derived from an EMBL/GenBank/DDBJ whole genome shotgun (WGS) entry which is preliminary data.</text>
</comment>
<dbReference type="GO" id="GO:0010498">
    <property type="term" value="P:proteasomal protein catabolic process"/>
    <property type="evidence" value="ECO:0007669"/>
    <property type="project" value="UniProtKB-UniRule"/>
</dbReference>
<proteinExistence type="inferred from homology"/>
<organism evidence="11">
    <name type="scientific">Thermogladius calderae</name>
    <dbReference type="NCBI Taxonomy" id="1200300"/>
    <lineage>
        <taxon>Archaea</taxon>
        <taxon>Thermoproteota</taxon>
        <taxon>Thermoprotei</taxon>
        <taxon>Desulfurococcales</taxon>
        <taxon>Desulfurococcaceae</taxon>
        <taxon>Thermogladius</taxon>
    </lineage>
</organism>
<gene>
    <name evidence="9" type="primary">psmB</name>
    <name evidence="11" type="ORF">ENM60_03575</name>
</gene>
<accession>A0A7J3XZ71</accession>